<organism evidence="2">
    <name type="scientific">uncultured Caudovirales phage</name>
    <dbReference type="NCBI Taxonomy" id="2100421"/>
    <lineage>
        <taxon>Viruses</taxon>
        <taxon>Duplodnaviria</taxon>
        <taxon>Heunggongvirae</taxon>
        <taxon>Uroviricota</taxon>
        <taxon>Caudoviricetes</taxon>
        <taxon>Peduoviridae</taxon>
        <taxon>Maltschvirus</taxon>
        <taxon>Maltschvirus maltsch</taxon>
    </lineage>
</organism>
<accession>A0A6J5KSD6</accession>
<name>A0A6J5KSD6_9CAUD</name>
<evidence type="ECO:0000313" key="3">
    <source>
        <dbReference type="EMBL" id="CAB4240966.1"/>
    </source>
</evidence>
<evidence type="ECO:0000313" key="2">
    <source>
        <dbReference type="EMBL" id="CAB4124172.1"/>
    </source>
</evidence>
<feature type="compositionally biased region" description="Basic and acidic residues" evidence="1">
    <location>
        <begin position="77"/>
        <end position="90"/>
    </location>
</feature>
<feature type="compositionally biased region" description="Basic residues" evidence="1">
    <location>
        <begin position="519"/>
        <end position="528"/>
    </location>
</feature>
<feature type="region of interest" description="Disordered" evidence="1">
    <location>
        <begin position="46"/>
        <end position="94"/>
    </location>
</feature>
<evidence type="ECO:0000256" key="1">
    <source>
        <dbReference type="SAM" id="MobiDB-lite"/>
    </source>
</evidence>
<gene>
    <name evidence="3" type="ORF">UFOVP34_51</name>
    <name evidence="2" type="ORF">UFOVP51_55</name>
</gene>
<proteinExistence type="predicted"/>
<dbReference type="EMBL" id="LR797816">
    <property type="protein sequence ID" value="CAB4240966.1"/>
    <property type="molecule type" value="Genomic_DNA"/>
</dbReference>
<feature type="region of interest" description="Disordered" evidence="1">
    <location>
        <begin position="519"/>
        <end position="538"/>
    </location>
</feature>
<dbReference type="EMBL" id="LR796177">
    <property type="protein sequence ID" value="CAB4124172.1"/>
    <property type="molecule type" value="Genomic_DNA"/>
</dbReference>
<sequence length="538" mass="57629">MFDTRFNNSFQNVDPNNLYSQYQNMPYGSNDPYAAYNNIDPSMMNNIPYPTPPAQSAMPQPQNLNPVGYAKGGNVKSSRDNSSRPAENPRTKNKPYHVLAEMIRQQGKGEDTVLAHINPLEAMMLKQMGGSGTINKETGLPQFGLFSNPKKWFKSVIGPGLGVALGNMILPGVGGAIGGALGGAAGSKIRGRKDAGAAALRGFGMGAAAPTLADLAGSGLSALGAPGAGGALSEYGNKNALMPAIDKLFGFGGGSSSQGMGALPAVFAANKSGSALQNYNRANSISGVNAGDDYGDEEDYGTKKRSKKSDANFLEKLMSNTGDYLSKPKNLLTAASAAASLLNRPKKERPKTPEQFADEQKRLEKALMLTPVERAAREADLLAEARMQRSIARNKFLPEERLGNLDPLYRKSHTPEEQKRLGSWFSYYNNPNFTGEPLPFKEGGMLPNEMMYEAEEVYPSTLGNYIMGNSKGQDDDVNAKLSNGEFVIPADIVADLGDGNNNAGANVLYELMNNVRKHKRGGKVKLPPKAKPVSSYLK</sequence>
<protein>
    <submittedName>
        <fullName evidence="2">Uncharacterized protein</fullName>
    </submittedName>
</protein>
<reference evidence="2" key="1">
    <citation type="submission" date="2020-04" db="EMBL/GenBank/DDBJ databases">
        <authorList>
            <person name="Chiriac C."/>
            <person name="Salcher M."/>
            <person name="Ghai R."/>
            <person name="Kavagutti S V."/>
        </authorList>
    </citation>
    <scope>NUCLEOTIDE SEQUENCE</scope>
</reference>